<evidence type="ECO:0000256" key="4">
    <source>
        <dbReference type="ARBA" id="ARBA00022989"/>
    </source>
</evidence>
<comment type="subcellular location">
    <subcellularLocation>
        <location evidence="1">Cell membrane</location>
        <topology evidence="1">Multi-pass membrane protein</topology>
    </subcellularLocation>
</comment>
<protein>
    <submittedName>
        <fullName evidence="7">LysE/ArgO family amino acid transporter</fullName>
    </submittedName>
</protein>
<dbReference type="RefSeq" id="WP_378994949.1">
    <property type="nucleotide sequence ID" value="NZ_JBHSMT010000008.1"/>
</dbReference>
<dbReference type="InterPro" id="IPR001123">
    <property type="entry name" value="LeuE-type"/>
</dbReference>
<comment type="caution">
    <text evidence="7">The sequence shown here is derived from an EMBL/GenBank/DDBJ whole genome shotgun (WGS) entry which is preliminary data.</text>
</comment>
<evidence type="ECO:0000256" key="5">
    <source>
        <dbReference type="ARBA" id="ARBA00023136"/>
    </source>
</evidence>
<dbReference type="Pfam" id="PF01810">
    <property type="entry name" value="LysE"/>
    <property type="match status" value="1"/>
</dbReference>
<dbReference type="PANTHER" id="PTHR30086:SF20">
    <property type="entry name" value="ARGININE EXPORTER PROTEIN ARGO-RELATED"/>
    <property type="match status" value="1"/>
</dbReference>
<keyword evidence="4 6" id="KW-1133">Transmembrane helix</keyword>
<gene>
    <name evidence="7" type="ORF">ACFPM8_03275</name>
</gene>
<feature type="transmembrane region" description="Helical" evidence="6">
    <location>
        <begin position="35"/>
        <end position="61"/>
    </location>
</feature>
<evidence type="ECO:0000256" key="1">
    <source>
        <dbReference type="ARBA" id="ARBA00004651"/>
    </source>
</evidence>
<feature type="transmembrane region" description="Helical" evidence="6">
    <location>
        <begin position="73"/>
        <end position="95"/>
    </location>
</feature>
<proteinExistence type="predicted"/>
<dbReference type="PANTHER" id="PTHR30086">
    <property type="entry name" value="ARGININE EXPORTER PROTEIN ARGO"/>
    <property type="match status" value="1"/>
</dbReference>
<dbReference type="Proteomes" id="UP001596045">
    <property type="component" value="Unassembled WGS sequence"/>
</dbReference>
<accession>A0ABW0M7S4</accession>
<feature type="transmembrane region" description="Helical" evidence="6">
    <location>
        <begin position="107"/>
        <end position="126"/>
    </location>
</feature>
<evidence type="ECO:0000256" key="2">
    <source>
        <dbReference type="ARBA" id="ARBA00022475"/>
    </source>
</evidence>
<evidence type="ECO:0000256" key="3">
    <source>
        <dbReference type="ARBA" id="ARBA00022692"/>
    </source>
</evidence>
<keyword evidence="8" id="KW-1185">Reference proteome</keyword>
<dbReference type="EMBL" id="JBHSMT010000008">
    <property type="protein sequence ID" value="MFC5472971.1"/>
    <property type="molecule type" value="Genomic_DNA"/>
</dbReference>
<name>A0ABW0M7S4_9BURK</name>
<keyword evidence="5 6" id="KW-0472">Membrane</keyword>
<feature type="transmembrane region" description="Helical" evidence="6">
    <location>
        <begin position="6"/>
        <end position="26"/>
    </location>
</feature>
<feature type="transmembrane region" description="Helical" evidence="6">
    <location>
        <begin position="146"/>
        <end position="168"/>
    </location>
</feature>
<organism evidence="7 8">
    <name type="scientific">Paraherbaspirillum soli</name>
    <dbReference type="NCBI Taxonomy" id="631222"/>
    <lineage>
        <taxon>Bacteria</taxon>
        <taxon>Pseudomonadati</taxon>
        <taxon>Pseudomonadota</taxon>
        <taxon>Betaproteobacteria</taxon>
        <taxon>Burkholderiales</taxon>
        <taxon>Oxalobacteraceae</taxon>
        <taxon>Paraherbaspirillum</taxon>
    </lineage>
</organism>
<evidence type="ECO:0000313" key="7">
    <source>
        <dbReference type="EMBL" id="MFC5472971.1"/>
    </source>
</evidence>
<reference evidence="8" key="1">
    <citation type="journal article" date="2019" name="Int. J. Syst. Evol. Microbiol.">
        <title>The Global Catalogue of Microorganisms (GCM) 10K type strain sequencing project: providing services to taxonomists for standard genome sequencing and annotation.</title>
        <authorList>
            <consortium name="The Broad Institute Genomics Platform"/>
            <consortium name="The Broad Institute Genome Sequencing Center for Infectious Disease"/>
            <person name="Wu L."/>
            <person name="Ma J."/>
        </authorList>
    </citation>
    <scope>NUCLEOTIDE SEQUENCE [LARGE SCALE GENOMIC DNA]</scope>
    <source>
        <strain evidence="8">JCM 17066</strain>
    </source>
</reference>
<feature type="transmembrane region" description="Helical" evidence="6">
    <location>
        <begin position="180"/>
        <end position="198"/>
    </location>
</feature>
<evidence type="ECO:0000256" key="6">
    <source>
        <dbReference type="SAM" id="Phobius"/>
    </source>
</evidence>
<evidence type="ECO:0000313" key="8">
    <source>
        <dbReference type="Proteomes" id="UP001596045"/>
    </source>
</evidence>
<sequence>MAVFSYGFLVGLSLILAIGSQNAFVLKQGIRGRHVFWVCLSCAVSDALLIAIGVSGFYVLIKEMPWIDTLSRYGGAAFLFWYGWRSLMAALKTSASLLPSEKEEASLIRTLGICLALTFLNPHVYLDTVVLLGSVSTKFPGESFPFWAGAATASFLFFFMLGYGAAFLRPVFEKPRSWKILECIIWIVMWAIALRLIIE</sequence>
<keyword evidence="3 6" id="KW-0812">Transmembrane</keyword>
<keyword evidence="2" id="KW-1003">Cell membrane</keyword>